<dbReference type="PANTHER" id="PTHR46268:SF8">
    <property type="entry name" value="UNIVERSAL STRESS PROTEIN SLL1388"/>
    <property type="match status" value="1"/>
</dbReference>
<evidence type="ECO:0000259" key="2">
    <source>
        <dbReference type="Pfam" id="PF00582"/>
    </source>
</evidence>
<comment type="similarity">
    <text evidence="1">Belongs to the universal stress protein A family.</text>
</comment>
<dbReference type="CDD" id="cd00293">
    <property type="entry name" value="USP-like"/>
    <property type="match status" value="1"/>
</dbReference>
<dbReference type="RefSeq" id="WP_226577812.1">
    <property type="nucleotide sequence ID" value="NZ_BLAY01000021.1"/>
</dbReference>
<name>A0AAV3XCB9_9CYAN</name>
<proteinExistence type="inferred from homology"/>
<dbReference type="Gene3D" id="3.40.50.620">
    <property type="entry name" value="HUPs"/>
    <property type="match status" value="1"/>
</dbReference>
<accession>A0AAV3XCB9</accession>
<feature type="domain" description="UspA" evidence="2">
    <location>
        <begin position="1"/>
        <end position="160"/>
    </location>
</feature>
<organism evidence="3 4">
    <name type="scientific">Microseira wollei NIES-4236</name>
    <dbReference type="NCBI Taxonomy" id="2530354"/>
    <lineage>
        <taxon>Bacteria</taxon>
        <taxon>Bacillati</taxon>
        <taxon>Cyanobacteriota</taxon>
        <taxon>Cyanophyceae</taxon>
        <taxon>Oscillatoriophycideae</taxon>
        <taxon>Aerosakkonematales</taxon>
        <taxon>Aerosakkonemataceae</taxon>
        <taxon>Microseira</taxon>
    </lineage>
</organism>
<protein>
    <recommendedName>
        <fullName evidence="2">UspA domain-containing protein</fullName>
    </recommendedName>
</protein>
<dbReference type="PRINTS" id="PR01438">
    <property type="entry name" value="UNVRSLSTRESS"/>
</dbReference>
<dbReference type="Pfam" id="PF00582">
    <property type="entry name" value="Usp"/>
    <property type="match status" value="1"/>
</dbReference>
<evidence type="ECO:0000256" key="1">
    <source>
        <dbReference type="ARBA" id="ARBA00008791"/>
    </source>
</evidence>
<evidence type="ECO:0000313" key="3">
    <source>
        <dbReference type="EMBL" id="GET37032.1"/>
    </source>
</evidence>
<dbReference type="Proteomes" id="UP001050975">
    <property type="component" value="Unassembled WGS sequence"/>
</dbReference>
<dbReference type="InterPro" id="IPR006015">
    <property type="entry name" value="Universal_stress_UspA"/>
</dbReference>
<dbReference type="AlphaFoldDB" id="A0AAV3XCB9"/>
<dbReference type="InterPro" id="IPR006016">
    <property type="entry name" value="UspA"/>
</dbReference>
<sequence>MFHKILVAMDSDSSQQVFDSALTLGKAMNSHLLLLHVLTPVEESSPRIAGAFSGLEIYPDLAPEVSEEMLMSYRKQWDEFETQCLDMLRSLTAQANTAGVSAEFTQNVGNPGKTICAIARTWGADLIVLGRRGLSGLGEFLLGSVSNYVLHHAPCSVLTVQTVKTTTEQSNLEKSNLSY</sequence>
<dbReference type="EMBL" id="BLAY01000021">
    <property type="protein sequence ID" value="GET37032.1"/>
    <property type="molecule type" value="Genomic_DNA"/>
</dbReference>
<gene>
    <name evidence="3" type="ORF">MiSe_17850</name>
</gene>
<dbReference type="SUPFAM" id="SSF52402">
    <property type="entry name" value="Adenine nucleotide alpha hydrolases-like"/>
    <property type="match status" value="1"/>
</dbReference>
<reference evidence="3" key="1">
    <citation type="submission" date="2019-10" db="EMBL/GenBank/DDBJ databases">
        <title>Draft genome sequece of Microseira wollei NIES-4236.</title>
        <authorList>
            <person name="Yamaguchi H."/>
            <person name="Suzuki S."/>
            <person name="Kawachi M."/>
        </authorList>
    </citation>
    <scope>NUCLEOTIDE SEQUENCE</scope>
    <source>
        <strain evidence="3">NIES-4236</strain>
    </source>
</reference>
<keyword evidence="4" id="KW-1185">Reference proteome</keyword>
<evidence type="ECO:0000313" key="4">
    <source>
        <dbReference type="Proteomes" id="UP001050975"/>
    </source>
</evidence>
<dbReference type="InterPro" id="IPR014729">
    <property type="entry name" value="Rossmann-like_a/b/a_fold"/>
</dbReference>
<dbReference type="PANTHER" id="PTHR46268">
    <property type="entry name" value="STRESS RESPONSE PROTEIN NHAX"/>
    <property type="match status" value="1"/>
</dbReference>
<comment type="caution">
    <text evidence="3">The sequence shown here is derived from an EMBL/GenBank/DDBJ whole genome shotgun (WGS) entry which is preliminary data.</text>
</comment>